<organism evidence="3 4">
    <name type="scientific">Ravibacter arvi</name>
    <dbReference type="NCBI Taxonomy" id="2051041"/>
    <lineage>
        <taxon>Bacteria</taxon>
        <taxon>Pseudomonadati</taxon>
        <taxon>Bacteroidota</taxon>
        <taxon>Cytophagia</taxon>
        <taxon>Cytophagales</taxon>
        <taxon>Spirosomataceae</taxon>
        <taxon>Ravibacter</taxon>
    </lineage>
</organism>
<dbReference type="EC" id="3.5.1.23" evidence="1"/>
<evidence type="ECO:0000313" key="4">
    <source>
        <dbReference type="Proteomes" id="UP001501508"/>
    </source>
</evidence>
<feature type="domain" description="Neutral/alkaline non-lysosomal ceramidase N-terminal" evidence="2">
    <location>
        <begin position="8"/>
        <end position="225"/>
    </location>
</feature>
<keyword evidence="1" id="KW-0443">Lipid metabolism</keyword>
<dbReference type="Proteomes" id="UP001501508">
    <property type="component" value="Unassembled WGS sequence"/>
</dbReference>
<reference evidence="4" key="1">
    <citation type="journal article" date="2019" name="Int. J. Syst. Evol. Microbiol.">
        <title>The Global Catalogue of Microorganisms (GCM) 10K type strain sequencing project: providing services to taxonomists for standard genome sequencing and annotation.</title>
        <authorList>
            <consortium name="The Broad Institute Genomics Platform"/>
            <consortium name="The Broad Institute Genome Sequencing Center for Infectious Disease"/>
            <person name="Wu L."/>
            <person name="Ma J."/>
        </authorList>
    </citation>
    <scope>NUCLEOTIDE SEQUENCE [LARGE SCALE GENOMIC DNA]</scope>
    <source>
        <strain evidence="4">JCM 31920</strain>
    </source>
</reference>
<dbReference type="InterPro" id="IPR031329">
    <property type="entry name" value="NEUT/ALK_ceramidase_N"/>
</dbReference>
<dbReference type="PANTHER" id="PTHR12670">
    <property type="entry name" value="CERAMIDASE"/>
    <property type="match status" value="1"/>
</dbReference>
<sequence length="434" mass="47787">MKKPKLIEVGVAKIEITPVRPIRLTGYSDRDFPFSGVHHKLWGKALAFGNSKDGYSLLITLDLLGIPGRITEHVRKELAREMNVRPENITICASHTHSGPQIGSIVSHFHKPLSPDELAEVALYSQGLVPKLKEVSLQAIRTIAPARVSWGQGEVGFAVNRREHIKPNGPVDHAMPLLKITDPDGKIRAVLVSYACHAVTLGPLNNVVHGDWVGEAQLQIEQSLPDGAIAMVSVGCGADQNSNPRMNTKNPEMDLENARIQGKSIAGEVSRLIASSELKSLTEAPKGVLSNVDLEFAGMPDPMKLAEDARGSGRTSNYSNLMLGKMARSEMPEKISYPIQVWNFGKDLAMIFLAGEVVVDYSLRLKKQIGKDRVWINAYANDMPCYIPSLRVLKEGGYEAETAMIGYEKPSKFKEDVEEKIINEVNRLLPQAFR</sequence>
<dbReference type="Pfam" id="PF04734">
    <property type="entry name" value="Ceramidase_alk"/>
    <property type="match status" value="1"/>
</dbReference>
<dbReference type="PANTHER" id="PTHR12670:SF1">
    <property type="entry name" value="NEUTRAL CERAMIDASE"/>
    <property type="match status" value="1"/>
</dbReference>
<keyword evidence="4" id="KW-1185">Reference proteome</keyword>
<keyword evidence="1" id="KW-0746">Sphingolipid metabolism</keyword>
<dbReference type="EMBL" id="BAABEY010000021">
    <property type="protein sequence ID" value="GAA4439543.1"/>
    <property type="molecule type" value="Genomic_DNA"/>
</dbReference>
<comment type="caution">
    <text evidence="3">The sequence shown here is derived from an EMBL/GenBank/DDBJ whole genome shotgun (WGS) entry which is preliminary data.</text>
</comment>
<evidence type="ECO:0000259" key="2">
    <source>
        <dbReference type="Pfam" id="PF04734"/>
    </source>
</evidence>
<comment type="catalytic activity">
    <reaction evidence="1">
        <text>an N-acylsphing-4-enine + H2O = sphing-4-enine + a fatty acid</text>
        <dbReference type="Rhea" id="RHEA:20856"/>
        <dbReference type="ChEBI" id="CHEBI:15377"/>
        <dbReference type="ChEBI" id="CHEBI:28868"/>
        <dbReference type="ChEBI" id="CHEBI:52639"/>
        <dbReference type="ChEBI" id="CHEBI:57756"/>
        <dbReference type="EC" id="3.5.1.23"/>
    </reaction>
</comment>
<comment type="similarity">
    <text evidence="1">Belongs to the neutral ceramidase family.</text>
</comment>
<proteinExistence type="inferred from homology"/>
<name>A0ABP8LYP2_9BACT</name>
<keyword evidence="1" id="KW-0378">Hydrolase</keyword>
<accession>A0ABP8LYP2</accession>
<evidence type="ECO:0000256" key="1">
    <source>
        <dbReference type="RuleBase" id="RU366019"/>
    </source>
</evidence>
<protein>
    <recommendedName>
        <fullName evidence="1">Neutral ceramidase</fullName>
        <ecNumber evidence="1">3.5.1.23</ecNumber>
    </recommendedName>
</protein>
<gene>
    <name evidence="3" type="ORF">GCM10023091_21890</name>
</gene>
<evidence type="ECO:0000313" key="3">
    <source>
        <dbReference type="EMBL" id="GAA4439543.1"/>
    </source>
</evidence>
<dbReference type="InterPro" id="IPR006823">
    <property type="entry name" value="Ceramidase_alk"/>
</dbReference>